<accession>G1C7Q7</accession>
<dbReference type="InterPro" id="IPR001453">
    <property type="entry name" value="MoaB/Mog_dom"/>
</dbReference>
<evidence type="ECO:0000256" key="5">
    <source>
        <dbReference type="ARBA" id="ARBA00047317"/>
    </source>
</evidence>
<comment type="cofactor">
    <cofactor evidence="6">
        <name>Mg(2+)</name>
        <dbReference type="ChEBI" id="CHEBI:18420"/>
    </cofactor>
</comment>
<dbReference type="InterPro" id="IPR038987">
    <property type="entry name" value="MoeA-like"/>
</dbReference>
<dbReference type="Gene3D" id="3.90.105.10">
    <property type="entry name" value="Molybdopterin biosynthesis moea protein, domain 2"/>
    <property type="match status" value="1"/>
</dbReference>
<evidence type="ECO:0000256" key="4">
    <source>
        <dbReference type="ARBA" id="ARBA00023150"/>
    </source>
</evidence>
<dbReference type="SMART" id="SM00852">
    <property type="entry name" value="MoCF_biosynth"/>
    <property type="match status" value="1"/>
</dbReference>
<keyword evidence="4 6" id="KW-0501">Molybdenum cofactor biosynthesis</keyword>
<protein>
    <recommendedName>
        <fullName evidence="6">Molybdopterin molybdenumtransferase</fullName>
        <ecNumber evidence="6">2.10.1.1</ecNumber>
    </recommendedName>
</protein>
<dbReference type="GO" id="GO:0006777">
    <property type="term" value="P:Mo-molybdopterin cofactor biosynthetic process"/>
    <property type="evidence" value="ECO:0007669"/>
    <property type="project" value="UniProtKB-UniRule"/>
</dbReference>
<dbReference type="GO" id="GO:0061599">
    <property type="term" value="F:molybdopterin molybdotransferase activity"/>
    <property type="evidence" value="ECO:0007669"/>
    <property type="project" value="UniProtKB-UniRule"/>
</dbReference>
<sequence>MQESKQTLMPVAEALARLLDSARPFRAVREIPLADCQGQYLAEAVTSRVDVPAFDNAAVDGVALRHADLDEPGLTRPMPLRVAAGDAPATLAPGQVARIFTGAPVPAGADTVLMQEDCEIAETRVRLPGKDTVTAGQNIRPAGQDARRDDVVMERGDRLTPQAVGLIASVGIATVKVNTPRVLILTSGDEIQSPEETPLPGKIFDSNGPQLTQLLLQSGFVNVQREHLPDDPAIIRNTLTRVLTDSAQRPDVIISTGGVSVGEEDHLRAVLAEHGELDFWRLAIKPGKPFTYGRIDDIPFFGLPGNPSAVLVCYLMLVLPALRRSCGADAVLPTAMPLPVDFTIKKPAKRQEYLRVRCVSESGQLILKKHPNQSSGMLSSAVWADGLAVVPEGGTVSPGDTLLFLSFSGLLGG</sequence>
<comment type="catalytic activity">
    <reaction evidence="5">
        <text>adenylyl-molybdopterin + molybdate = Mo-molybdopterin + AMP + H(+)</text>
        <dbReference type="Rhea" id="RHEA:35047"/>
        <dbReference type="ChEBI" id="CHEBI:15378"/>
        <dbReference type="ChEBI" id="CHEBI:36264"/>
        <dbReference type="ChEBI" id="CHEBI:62727"/>
        <dbReference type="ChEBI" id="CHEBI:71302"/>
        <dbReference type="ChEBI" id="CHEBI:456215"/>
        <dbReference type="EC" id="2.10.1.1"/>
    </reaction>
</comment>
<keyword evidence="6" id="KW-0460">Magnesium</keyword>
<dbReference type="SUPFAM" id="SSF63867">
    <property type="entry name" value="MoeA C-terminal domain-like"/>
    <property type="match status" value="1"/>
</dbReference>
<evidence type="ECO:0000256" key="1">
    <source>
        <dbReference type="ARBA" id="ARBA00002901"/>
    </source>
</evidence>
<dbReference type="GO" id="GO:0046872">
    <property type="term" value="F:metal ion binding"/>
    <property type="evidence" value="ECO:0007669"/>
    <property type="project" value="UniProtKB-UniRule"/>
</dbReference>
<dbReference type="PANTHER" id="PTHR10192">
    <property type="entry name" value="MOLYBDOPTERIN BIOSYNTHESIS PROTEIN"/>
    <property type="match status" value="1"/>
</dbReference>
<keyword evidence="6" id="KW-0808">Transferase</keyword>
<dbReference type="Pfam" id="PF00994">
    <property type="entry name" value="MoCF_biosynth"/>
    <property type="match status" value="1"/>
</dbReference>
<dbReference type="Gene3D" id="2.40.340.10">
    <property type="entry name" value="MoeA, C-terminal, domain IV"/>
    <property type="match status" value="1"/>
</dbReference>
<name>G1C7Q7_9GAMM</name>
<comment type="pathway">
    <text evidence="2 6">Cofactor biosynthesis; molybdopterin biosynthesis.</text>
</comment>
<evidence type="ECO:0000256" key="2">
    <source>
        <dbReference type="ARBA" id="ARBA00005046"/>
    </source>
</evidence>
<dbReference type="UniPathway" id="UPA00344"/>
<proteinExistence type="inferred from homology"/>
<keyword evidence="6" id="KW-0479">Metal-binding</keyword>
<dbReference type="InterPro" id="IPR036135">
    <property type="entry name" value="MoeA_linker/N_sf"/>
</dbReference>
<dbReference type="EMBL" id="JF747240">
    <property type="protein sequence ID" value="AEK10682.1"/>
    <property type="molecule type" value="Genomic_DNA"/>
</dbReference>
<dbReference type="SUPFAM" id="SSF53218">
    <property type="entry name" value="Molybdenum cofactor biosynthesis proteins"/>
    <property type="match status" value="1"/>
</dbReference>
<dbReference type="Pfam" id="PF03454">
    <property type="entry name" value="MoeA_C"/>
    <property type="match status" value="1"/>
</dbReference>
<dbReference type="InterPro" id="IPR005111">
    <property type="entry name" value="MoeA_C_domain_IV"/>
</dbReference>
<dbReference type="GO" id="GO:0005829">
    <property type="term" value="C:cytosol"/>
    <property type="evidence" value="ECO:0007669"/>
    <property type="project" value="TreeGrafter"/>
</dbReference>
<dbReference type="Gene3D" id="3.40.980.10">
    <property type="entry name" value="MoaB/Mog-like domain"/>
    <property type="match status" value="1"/>
</dbReference>
<dbReference type="InterPro" id="IPR036688">
    <property type="entry name" value="MoeA_C_domain_IV_sf"/>
</dbReference>
<comment type="similarity">
    <text evidence="3 6">Belongs to the MoeA family.</text>
</comment>
<dbReference type="InterPro" id="IPR036425">
    <property type="entry name" value="MoaB/Mog-like_dom_sf"/>
</dbReference>
<dbReference type="AlphaFoldDB" id="G1C7Q7"/>
<dbReference type="CDD" id="cd00887">
    <property type="entry name" value="MoeA"/>
    <property type="match status" value="1"/>
</dbReference>
<organism evidence="8">
    <name type="scientific">Alcanivorax hongdengensis</name>
    <dbReference type="NCBI Taxonomy" id="519051"/>
    <lineage>
        <taxon>Bacteria</taxon>
        <taxon>Pseudomonadati</taxon>
        <taxon>Pseudomonadota</taxon>
        <taxon>Gammaproteobacteria</taxon>
        <taxon>Oceanospirillales</taxon>
        <taxon>Alcanivoracaceae</taxon>
        <taxon>Alcanivorax</taxon>
    </lineage>
</organism>
<evidence type="ECO:0000256" key="3">
    <source>
        <dbReference type="ARBA" id="ARBA00010763"/>
    </source>
</evidence>
<dbReference type="Pfam" id="PF03453">
    <property type="entry name" value="MoeA_N"/>
    <property type="match status" value="1"/>
</dbReference>
<dbReference type="SUPFAM" id="SSF63882">
    <property type="entry name" value="MoeA N-terminal region -like"/>
    <property type="match status" value="1"/>
</dbReference>
<feature type="domain" description="MoaB/Mog" evidence="7">
    <location>
        <begin position="183"/>
        <end position="324"/>
    </location>
</feature>
<evidence type="ECO:0000313" key="8">
    <source>
        <dbReference type="EMBL" id="AEK10682.1"/>
    </source>
</evidence>
<dbReference type="PANTHER" id="PTHR10192:SF5">
    <property type="entry name" value="GEPHYRIN"/>
    <property type="match status" value="1"/>
</dbReference>
<dbReference type="InterPro" id="IPR005110">
    <property type="entry name" value="MoeA_linker/N"/>
</dbReference>
<evidence type="ECO:0000256" key="6">
    <source>
        <dbReference type="RuleBase" id="RU365090"/>
    </source>
</evidence>
<dbReference type="EC" id="2.10.1.1" evidence="6"/>
<evidence type="ECO:0000259" key="7">
    <source>
        <dbReference type="SMART" id="SM00852"/>
    </source>
</evidence>
<dbReference type="NCBIfam" id="NF045515">
    <property type="entry name" value="Glp_gephyrin"/>
    <property type="match status" value="1"/>
</dbReference>
<reference evidence="8" key="1">
    <citation type="submission" date="2011-03" db="EMBL/GenBank/DDBJ databases">
        <title>Genes Involved in Alkane Degradation in Alcanivorax hongdengensis Strain A-11-3.</title>
        <authorList>
            <person name="Wang W."/>
        </authorList>
    </citation>
    <scope>NUCLEOTIDE SEQUENCE</scope>
    <source>
        <strain evidence="8">A-11-3</strain>
    </source>
</reference>
<keyword evidence="6" id="KW-0500">Molybdenum</keyword>
<comment type="function">
    <text evidence="1 6">Catalyzes the insertion of molybdate into adenylated molybdopterin with the concomitant release of AMP.</text>
</comment>
<dbReference type="Gene3D" id="2.170.190.11">
    <property type="entry name" value="Molybdopterin biosynthesis moea protein, domain 3"/>
    <property type="match status" value="1"/>
</dbReference>
<dbReference type="NCBIfam" id="TIGR00177">
    <property type="entry name" value="molyb_syn"/>
    <property type="match status" value="1"/>
</dbReference>